<dbReference type="Pfam" id="PF05653">
    <property type="entry name" value="Mg_trans_NIPA"/>
    <property type="match status" value="1"/>
</dbReference>
<feature type="transmembrane region" description="Helical" evidence="6">
    <location>
        <begin position="323"/>
        <end position="343"/>
    </location>
</feature>
<reference evidence="7" key="1">
    <citation type="submission" date="2023-06" db="EMBL/GenBank/DDBJ databases">
        <title>Genome-scale phylogeny and comparative genomics of the fungal order Sordariales.</title>
        <authorList>
            <consortium name="Lawrence Berkeley National Laboratory"/>
            <person name="Hensen N."/>
            <person name="Bonometti L."/>
            <person name="Westerberg I."/>
            <person name="Brannstrom I.O."/>
            <person name="Guillou S."/>
            <person name="Cros-Aarteil S."/>
            <person name="Calhoun S."/>
            <person name="Haridas S."/>
            <person name="Kuo A."/>
            <person name="Mondo S."/>
            <person name="Pangilinan J."/>
            <person name="Riley R."/>
            <person name="Labutti K."/>
            <person name="Andreopoulos B."/>
            <person name="Lipzen A."/>
            <person name="Chen C."/>
            <person name="Yanf M."/>
            <person name="Daum C."/>
            <person name="Ng V."/>
            <person name="Clum A."/>
            <person name="Steindorff A."/>
            <person name="Ohm R."/>
            <person name="Martin F."/>
            <person name="Silar P."/>
            <person name="Natvig D."/>
            <person name="Lalanne C."/>
            <person name="Gautier V."/>
            <person name="Ament-Velasquez S.L."/>
            <person name="Kruys A."/>
            <person name="Hutchinson M.I."/>
            <person name="Powell A.J."/>
            <person name="Barry K."/>
            <person name="Miller A.N."/>
            <person name="Grigoriev I.V."/>
            <person name="Debuchy R."/>
            <person name="Gladieux P."/>
            <person name="Thoren M.H."/>
            <person name="Johannesson H."/>
        </authorList>
    </citation>
    <scope>NUCLEOTIDE SEQUENCE</scope>
    <source>
        <strain evidence="7">SMH2532-1</strain>
    </source>
</reference>
<evidence type="ECO:0000256" key="1">
    <source>
        <dbReference type="ARBA" id="ARBA00004141"/>
    </source>
</evidence>
<feature type="transmembrane region" description="Helical" evidence="6">
    <location>
        <begin position="363"/>
        <end position="382"/>
    </location>
</feature>
<feature type="compositionally biased region" description="Polar residues" evidence="5">
    <location>
        <begin position="123"/>
        <end position="133"/>
    </location>
</feature>
<keyword evidence="3 6" id="KW-1133">Transmembrane helix</keyword>
<dbReference type="GO" id="GO:0015095">
    <property type="term" value="F:magnesium ion transmembrane transporter activity"/>
    <property type="evidence" value="ECO:0007669"/>
    <property type="project" value="InterPro"/>
</dbReference>
<dbReference type="InterPro" id="IPR037185">
    <property type="entry name" value="EmrE-like"/>
</dbReference>
<dbReference type="Proteomes" id="UP001174936">
    <property type="component" value="Unassembled WGS sequence"/>
</dbReference>
<evidence type="ECO:0000256" key="3">
    <source>
        <dbReference type="ARBA" id="ARBA00022989"/>
    </source>
</evidence>
<keyword evidence="2 6" id="KW-0812">Transmembrane</keyword>
<feature type="transmembrane region" description="Helical" evidence="6">
    <location>
        <begin position="50"/>
        <end position="72"/>
    </location>
</feature>
<dbReference type="GO" id="GO:0016020">
    <property type="term" value="C:membrane"/>
    <property type="evidence" value="ECO:0007669"/>
    <property type="project" value="UniProtKB-SubCell"/>
</dbReference>
<feature type="region of interest" description="Disordered" evidence="5">
    <location>
        <begin position="618"/>
        <end position="656"/>
    </location>
</feature>
<sequence>MYLSAFAPAPWRADTSIATVAPVLARTWTRLWPVLDGHRDGNPDDELQNWSSLIGIITAICGNVLIALALNVQRYAHIRLHRHKAEIRERARQALKNATRSQGSGSGSGTSYGTAAPSSTSANGNTSKQNGRWQSDDAHGSHETEPLTSSLWLRNSSWTEDSGEDEPKVASTYLKDPYWWMGQVLITVGEMGNFLAYGFAPASIVSPLGVVALVSNCVIAPLFFKEVFRPRDFWGVIIAIGGAVTVVLSAKQEETKLGPHEVWDAITTTEFKIYMAVSCSLIALLMWLSPKYGNRTILIDLGLVGGYTALSTKGVSSMLSSTLFGAFATPVTYALLFVLLSTAVMQVRYLNKALARFDSTQVIPIQFVSFTLCVIIGSAVLYRDFERTSREQAIKFVGGCLLTFFGVFLITSGRPRHDVEDETLSDAEGIEETINLFEQGPASQHTPNQPFRRGSASTSSRRSSRASRVSFVDTMNRPLAAIAGTGSEDDSPWIDEPSAPQHPGAGPHTTSSDTIPSIASNAVSDTEAPTEPNQPQTRLPINTTSTPAAAECPVTPPRASLSSSRPHSHHFPAPMISPSPFSSTVTAVVADKLLAHMDSPTSRRGVAYRRSRPGLRNSLFVPQDETSDGEEDLEARGIGSASERRPPETALFADDIIPEEAVEEGKKGVRGRARSLSHTLGELFGVRRGRRPTWEDHGEETEGLLGGRDGAGSE</sequence>
<accession>A0AA40CRE0</accession>
<dbReference type="SUPFAM" id="SSF103481">
    <property type="entry name" value="Multidrug resistance efflux transporter EmrE"/>
    <property type="match status" value="1"/>
</dbReference>
<proteinExistence type="predicted"/>
<feature type="region of interest" description="Disordered" evidence="5">
    <location>
        <begin position="688"/>
        <end position="714"/>
    </location>
</feature>
<comment type="caution">
    <text evidence="7">The sequence shown here is derived from an EMBL/GenBank/DDBJ whole genome shotgun (WGS) entry which is preliminary data.</text>
</comment>
<gene>
    <name evidence="7" type="ORF">B0T16DRAFT_458307</name>
</gene>
<dbReference type="EMBL" id="JAULSV010000004">
    <property type="protein sequence ID" value="KAK0646384.1"/>
    <property type="molecule type" value="Genomic_DNA"/>
</dbReference>
<feature type="transmembrane region" description="Helical" evidence="6">
    <location>
        <begin position="233"/>
        <end position="251"/>
    </location>
</feature>
<evidence type="ECO:0000256" key="6">
    <source>
        <dbReference type="SAM" id="Phobius"/>
    </source>
</evidence>
<dbReference type="PANTHER" id="PTHR12570:SF65">
    <property type="entry name" value="MAGNESIUM TRANSPORTER NIPA9-RELATED"/>
    <property type="match status" value="1"/>
</dbReference>
<feature type="region of interest" description="Disordered" evidence="5">
    <location>
        <begin position="96"/>
        <end position="147"/>
    </location>
</feature>
<feature type="compositionally biased region" description="Low complexity" evidence="5">
    <location>
        <begin position="452"/>
        <end position="470"/>
    </location>
</feature>
<dbReference type="AlphaFoldDB" id="A0AA40CRE0"/>
<feature type="transmembrane region" description="Helical" evidence="6">
    <location>
        <begin position="271"/>
        <end position="288"/>
    </location>
</feature>
<dbReference type="InterPro" id="IPR008521">
    <property type="entry name" value="Mg_trans_NIPA"/>
</dbReference>
<feature type="compositionally biased region" description="Low complexity" evidence="5">
    <location>
        <begin position="111"/>
        <end position="122"/>
    </location>
</feature>
<evidence type="ECO:0000256" key="4">
    <source>
        <dbReference type="ARBA" id="ARBA00023136"/>
    </source>
</evidence>
<dbReference type="PANTHER" id="PTHR12570">
    <property type="match status" value="1"/>
</dbReference>
<feature type="transmembrane region" description="Helical" evidence="6">
    <location>
        <begin position="178"/>
        <end position="198"/>
    </location>
</feature>
<evidence type="ECO:0000256" key="2">
    <source>
        <dbReference type="ARBA" id="ARBA00022692"/>
    </source>
</evidence>
<keyword evidence="8" id="KW-1185">Reference proteome</keyword>
<feature type="compositionally biased region" description="Polar residues" evidence="5">
    <location>
        <begin position="531"/>
        <end position="547"/>
    </location>
</feature>
<organism evidence="7 8">
    <name type="scientific">Cercophora newfieldiana</name>
    <dbReference type="NCBI Taxonomy" id="92897"/>
    <lineage>
        <taxon>Eukaryota</taxon>
        <taxon>Fungi</taxon>
        <taxon>Dikarya</taxon>
        <taxon>Ascomycota</taxon>
        <taxon>Pezizomycotina</taxon>
        <taxon>Sordariomycetes</taxon>
        <taxon>Sordariomycetidae</taxon>
        <taxon>Sordariales</taxon>
        <taxon>Lasiosphaeriaceae</taxon>
        <taxon>Cercophora</taxon>
    </lineage>
</organism>
<feature type="transmembrane region" description="Helical" evidence="6">
    <location>
        <begin position="394"/>
        <end position="413"/>
    </location>
</feature>
<feature type="region of interest" description="Disordered" evidence="5">
    <location>
        <begin position="437"/>
        <end position="575"/>
    </location>
</feature>
<keyword evidence="4 6" id="KW-0472">Membrane</keyword>
<evidence type="ECO:0000313" key="7">
    <source>
        <dbReference type="EMBL" id="KAK0646384.1"/>
    </source>
</evidence>
<evidence type="ECO:0000313" key="8">
    <source>
        <dbReference type="Proteomes" id="UP001174936"/>
    </source>
</evidence>
<comment type="subcellular location">
    <subcellularLocation>
        <location evidence="1">Membrane</location>
        <topology evidence="1">Multi-pass membrane protein</topology>
    </subcellularLocation>
</comment>
<feature type="compositionally biased region" description="Gly residues" evidence="5">
    <location>
        <begin position="704"/>
        <end position="714"/>
    </location>
</feature>
<protein>
    <submittedName>
        <fullName evidence="7">Magnesium transporter NIPA-domain-containing protein</fullName>
    </submittedName>
</protein>
<evidence type="ECO:0000256" key="5">
    <source>
        <dbReference type="SAM" id="MobiDB-lite"/>
    </source>
</evidence>
<name>A0AA40CRE0_9PEZI</name>
<feature type="compositionally biased region" description="Polar residues" evidence="5">
    <location>
        <begin position="508"/>
        <end position="524"/>
    </location>
</feature>
<feature type="compositionally biased region" description="Basic and acidic residues" evidence="5">
    <location>
        <begin position="134"/>
        <end position="145"/>
    </location>
</feature>
<feature type="transmembrane region" description="Helical" evidence="6">
    <location>
        <begin position="204"/>
        <end position="224"/>
    </location>
</feature>